<gene>
    <name evidence="4" type="ORF">IOQ59_12205</name>
</gene>
<evidence type="ECO:0000313" key="4">
    <source>
        <dbReference type="EMBL" id="MBE9398021.1"/>
    </source>
</evidence>
<evidence type="ECO:0000313" key="5">
    <source>
        <dbReference type="Proteomes" id="UP000640333"/>
    </source>
</evidence>
<feature type="domain" description="DUF6537" evidence="3">
    <location>
        <begin position="940"/>
        <end position="1140"/>
    </location>
</feature>
<dbReference type="SUPFAM" id="SSF52518">
    <property type="entry name" value="Thiamin diphosphate-binding fold (THDP-binding)"/>
    <property type="match status" value="2"/>
</dbReference>
<dbReference type="InterPro" id="IPR002869">
    <property type="entry name" value="Pyrv_flavodox_OxRed_cen"/>
</dbReference>
<dbReference type="Gene3D" id="3.40.50.970">
    <property type="match status" value="2"/>
</dbReference>
<evidence type="ECO:0000256" key="1">
    <source>
        <dbReference type="ARBA" id="ARBA00023002"/>
    </source>
</evidence>
<dbReference type="Pfam" id="PF01558">
    <property type="entry name" value="POR"/>
    <property type="match status" value="1"/>
</dbReference>
<dbReference type="GO" id="GO:0016903">
    <property type="term" value="F:oxidoreductase activity, acting on the aldehyde or oxo group of donors"/>
    <property type="evidence" value="ECO:0007669"/>
    <property type="project" value="InterPro"/>
</dbReference>
<dbReference type="InterPro" id="IPR019752">
    <property type="entry name" value="Pyrv/ketoisovalerate_OxRed_cat"/>
</dbReference>
<organism evidence="4 5">
    <name type="scientific">Pontibacterium sinense</name>
    <dbReference type="NCBI Taxonomy" id="2781979"/>
    <lineage>
        <taxon>Bacteria</taxon>
        <taxon>Pseudomonadati</taxon>
        <taxon>Pseudomonadota</taxon>
        <taxon>Gammaproteobacteria</taxon>
        <taxon>Oceanospirillales</taxon>
        <taxon>Oceanospirillaceae</taxon>
        <taxon>Pontibacterium</taxon>
    </lineage>
</organism>
<sequence length="1165" mass="128508">MSAPKKRPEQTYVEQNGPVFMSGNQAYLRLTFEQHRRDQEAGLNTAGFISGYRGSPFGHFDQDAKRVGKALGERNIKFNPGVNEAMAATAVWGSQQIDFFGSSQFDGVFGLWYGKGPGVDQAADALHHGNLWGTHPKGGVVMAVGDDPMSRSSSIQQQSEYVLSGLCIPVMQCSSVQDIYDSGLIAYQLSRFAGVWVAVKSVSDIAESWYMVDVDPARTQTVLPTDFEMPECGVHIRWPDQSVDQDHRMAVARIPAVKAFVKANNLNRVTKDSAKRRFGIVTAGKSYADTLEALNDLGISQQQRDELGLSLFKVVVTWPLEESSLREFAQTVDELIVIEESRPFLETQVKDVLYDIPEAQRPRVLGKRNLAGKEQLPTNGELTPALIARVLVDWLQGHHITDSMRDWIAMLDQTDQQLSVPRNVVDRTPYFCSGCPHNSSTKTPEGANQLVGIGCHYLVRLMDRDGVSFTQMGGEGATWAGAAPFVDQEHAFVNLGDGTYYHSGSNAIRQAIASGVNITYKILFNDAVAMTGGQPHDGPLSVQAITHELKAEGAAKVVVVSADPSKFNKSEFAPDTQLYHRDDLIKVQEELQQISGVTVLIYEQTCATELRRRRKRGSAEDPSKRAYINYRLCEGCGDCGEASNCLSVQPLETELGRKRMIDQSACNKDFSCVNGFCPSFVTVEGGELTKGKGVEMSDALFDALPQPPVAESDGVFGALVCGIGGTGVVTISSLMGDAAQAEGKASQVLDLTGMAQKFGAVFCHLKIGNSVDELKSTRLSTGQANLLIGADIVTSSSDEGLSRLRQGFTRAVVNEHETVTGAFTRDGDFHIPVDDMRAALTRFTGDGNAHFFDSTDVAQRLTGDTIGANIMLLGYACQMGWLPVKLASIETAIEKNGVAVPYNLRAFKLGRLMAHDPAQIEKLMEQGFPTPEWRVMSESVDQLIKRRAKDLVAYQSANYSAKYTYLVDQVRAAEQRIAPDSTALTEAVARSLYKLMAYKDEYEVARLYTDGAWLANIKRQFSGDFELKFHMAPPVLSKRDPRTGQLKKREFGGWMYKALQIIAGFKGVRGSWMDPFGYSAERREERALIKQYRRRIENLIRELSGDTLDTAVEIANVPLQIKGFGHVKEKNLKLARERWELLDERMRNPQKTINAVQIAEPELVD</sequence>
<dbReference type="CDD" id="cd07034">
    <property type="entry name" value="TPP_PYR_PFOR_IOR-alpha_like"/>
    <property type="match status" value="1"/>
</dbReference>
<keyword evidence="5" id="KW-1185">Reference proteome</keyword>
<reference evidence="4" key="1">
    <citation type="submission" date="2020-10" db="EMBL/GenBank/DDBJ databases">
        <title>Bacterium isolated from coastal waters sediment.</title>
        <authorList>
            <person name="Chen R.-J."/>
            <person name="Lu D.-C."/>
            <person name="Zhu K.-L."/>
            <person name="Du Z.-J."/>
        </authorList>
    </citation>
    <scope>NUCLEOTIDE SEQUENCE</scope>
    <source>
        <strain evidence="4">N1Y112</strain>
    </source>
</reference>
<dbReference type="Proteomes" id="UP000640333">
    <property type="component" value="Unassembled WGS sequence"/>
</dbReference>
<dbReference type="InterPro" id="IPR051457">
    <property type="entry name" value="2-oxoacid:Fd_oxidoreductase"/>
</dbReference>
<protein>
    <submittedName>
        <fullName evidence="4">Indolepyruvate ferredoxin oxidoreductase family protein</fullName>
    </submittedName>
</protein>
<dbReference type="EMBL" id="JADEYS010000011">
    <property type="protein sequence ID" value="MBE9398021.1"/>
    <property type="molecule type" value="Genomic_DNA"/>
</dbReference>
<comment type="caution">
    <text evidence="4">The sequence shown here is derived from an EMBL/GenBank/DDBJ whole genome shotgun (WGS) entry which is preliminary data.</text>
</comment>
<dbReference type="InterPro" id="IPR029061">
    <property type="entry name" value="THDP-binding"/>
</dbReference>
<name>A0A8J7K794_9GAMM</name>
<feature type="domain" description="Pyruvate/ketoisovalerate oxidoreductase catalytic" evidence="2">
    <location>
        <begin position="724"/>
        <end position="911"/>
    </location>
</feature>
<dbReference type="NCBIfam" id="NF009589">
    <property type="entry name" value="PRK13030.1"/>
    <property type="match status" value="1"/>
</dbReference>
<dbReference type="Pfam" id="PF20169">
    <property type="entry name" value="DUF6537"/>
    <property type="match status" value="1"/>
</dbReference>
<proteinExistence type="predicted"/>
<dbReference type="InterPro" id="IPR046667">
    <property type="entry name" value="DUF6537"/>
</dbReference>
<dbReference type="SUPFAM" id="SSF53323">
    <property type="entry name" value="Pyruvate-ferredoxin oxidoreductase, PFOR, domain III"/>
    <property type="match status" value="1"/>
</dbReference>
<keyword evidence="1" id="KW-0560">Oxidoreductase</keyword>
<dbReference type="NCBIfam" id="NF009588">
    <property type="entry name" value="PRK13029.1"/>
    <property type="match status" value="1"/>
</dbReference>
<dbReference type="PANTHER" id="PTHR48084:SF3">
    <property type="entry name" value="SUBUNIT OF PYRUVATE:FLAVODOXIN OXIDOREDUCTASE"/>
    <property type="match status" value="1"/>
</dbReference>
<dbReference type="InterPro" id="IPR002880">
    <property type="entry name" value="Pyrv_Fd/Flavodoxin_OxRdtase_N"/>
</dbReference>
<evidence type="ECO:0000259" key="3">
    <source>
        <dbReference type="Pfam" id="PF20169"/>
    </source>
</evidence>
<dbReference type="Gene3D" id="3.40.920.10">
    <property type="entry name" value="Pyruvate-ferredoxin oxidoreductase, PFOR, domain III"/>
    <property type="match status" value="1"/>
</dbReference>
<evidence type="ECO:0000259" key="2">
    <source>
        <dbReference type="Pfam" id="PF01558"/>
    </source>
</evidence>
<dbReference type="RefSeq" id="WP_193953657.1">
    <property type="nucleotide sequence ID" value="NZ_JADEYS010000011.1"/>
</dbReference>
<accession>A0A8J7K794</accession>
<dbReference type="AlphaFoldDB" id="A0A8J7K794"/>
<dbReference type="PANTHER" id="PTHR48084">
    <property type="entry name" value="2-OXOGLUTARATE OXIDOREDUCTASE SUBUNIT KORB-RELATED"/>
    <property type="match status" value="1"/>
</dbReference>